<dbReference type="PANTHER" id="PTHR13789:SF236">
    <property type="entry name" value="MONOOXYGENASE, PUTATIVE (AFU_ORTHOLOGUE AFUA_6G12060)-RELATED"/>
    <property type="match status" value="1"/>
</dbReference>
<dbReference type="InterPro" id="IPR036188">
    <property type="entry name" value="FAD/NAD-bd_sf"/>
</dbReference>
<organism evidence="7 8">
    <name type="scientific">Fusarium albosuccineum</name>
    <dbReference type="NCBI Taxonomy" id="1237068"/>
    <lineage>
        <taxon>Eukaryota</taxon>
        <taxon>Fungi</taxon>
        <taxon>Dikarya</taxon>
        <taxon>Ascomycota</taxon>
        <taxon>Pezizomycotina</taxon>
        <taxon>Sordariomycetes</taxon>
        <taxon>Hypocreomycetidae</taxon>
        <taxon>Hypocreales</taxon>
        <taxon>Nectriaceae</taxon>
        <taxon>Fusarium</taxon>
        <taxon>Fusarium decemcellulare species complex</taxon>
    </lineage>
</organism>
<proteinExistence type="inferred from homology"/>
<dbReference type="GO" id="GO:0004497">
    <property type="term" value="F:monooxygenase activity"/>
    <property type="evidence" value="ECO:0007669"/>
    <property type="project" value="UniProtKB-KW"/>
</dbReference>
<evidence type="ECO:0000256" key="3">
    <source>
        <dbReference type="ARBA" id="ARBA00022827"/>
    </source>
</evidence>
<dbReference type="InterPro" id="IPR002938">
    <property type="entry name" value="FAD-bd"/>
</dbReference>
<evidence type="ECO:0000256" key="4">
    <source>
        <dbReference type="ARBA" id="ARBA00023002"/>
    </source>
</evidence>
<accession>A0A8H4LBR2</accession>
<dbReference type="SUPFAM" id="SSF51905">
    <property type="entry name" value="FAD/NAD(P)-binding domain"/>
    <property type="match status" value="1"/>
</dbReference>
<dbReference type="SUPFAM" id="SSF54373">
    <property type="entry name" value="FAD-linked reductases, C-terminal domain"/>
    <property type="match status" value="1"/>
</dbReference>
<dbReference type="Pfam" id="PF01494">
    <property type="entry name" value="FAD_binding_3"/>
    <property type="match status" value="1"/>
</dbReference>
<gene>
    <name evidence="7" type="ORF">FALBO_7196</name>
</gene>
<dbReference type="Gene3D" id="3.50.50.60">
    <property type="entry name" value="FAD/NAD(P)-binding domain"/>
    <property type="match status" value="1"/>
</dbReference>
<evidence type="ECO:0000256" key="1">
    <source>
        <dbReference type="ARBA" id="ARBA00007992"/>
    </source>
</evidence>
<dbReference type="InterPro" id="IPR050493">
    <property type="entry name" value="FAD-dep_Monooxygenase_BioMet"/>
</dbReference>
<feature type="domain" description="FAD-binding" evidence="6">
    <location>
        <begin position="11"/>
        <end position="335"/>
    </location>
</feature>
<protein>
    <submittedName>
        <fullName evidence="7">FAD NAD(P)-binding domain-containing</fullName>
    </submittedName>
</protein>
<reference evidence="7 8" key="1">
    <citation type="submission" date="2020-01" db="EMBL/GenBank/DDBJ databases">
        <title>Identification and distribution of gene clusters putatively required for synthesis of sphingolipid metabolism inhibitors in phylogenetically diverse species of the filamentous fungus Fusarium.</title>
        <authorList>
            <person name="Kim H.-S."/>
            <person name="Busman M."/>
            <person name="Brown D.W."/>
            <person name="Divon H."/>
            <person name="Uhlig S."/>
            <person name="Proctor R.H."/>
        </authorList>
    </citation>
    <scope>NUCLEOTIDE SEQUENCE [LARGE SCALE GENOMIC DNA]</scope>
    <source>
        <strain evidence="7 8">NRRL 20459</strain>
    </source>
</reference>
<evidence type="ECO:0000256" key="2">
    <source>
        <dbReference type="ARBA" id="ARBA00022630"/>
    </source>
</evidence>
<dbReference type="Proteomes" id="UP000554235">
    <property type="component" value="Unassembled WGS sequence"/>
</dbReference>
<evidence type="ECO:0000256" key="5">
    <source>
        <dbReference type="ARBA" id="ARBA00023033"/>
    </source>
</evidence>
<dbReference type="OrthoDB" id="16820at2759"/>
<keyword evidence="8" id="KW-1185">Reference proteome</keyword>
<keyword evidence="2" id="KW-0285">Flavoprotein</keyword>
<evidence type="ECO:0000259" key="6">
    <source>
        <dbReference type="Pfam" id="PF01494"/>
    </source>
</evidence>
<dbReference type="AlphaFoldDB" id="A0A8H4LBR2"/>
<sequence>MTESSSLRGISVIVIGAGFGGLSSGIELASKGAKVLLFESFPDMTRQGDVIQIPANATRLMSRWGKVIETVAGMSACPDVLTIQDKSGKALLDQPLHTGYDGFPNLYSPRGKIQELMHDHAVSLGVEVKFGTAVTEIFDTVSDAGVIADGNTYKADLVIAGDGVHSKARSYVTGISDRPKKSSFAVYRSWFPLALLQQDPLTADLLKSGKDLFQIWIAEDTHAILTTNNALQAATCFVTHKDTSDISEDWNLRGDPKDMLACVQDWDPRLRGIIEKIPPECLIDYKLLWRDPVPQWVSQHGRVCLIGDAAHPHLATSGTGAAQAIEDSATIATLLRITGKANIPLALRAFQKLRYERTSLTQRMGWETRHVWHQTDWDMVSKNPEILKFPQPAWLLGSDAVKYAEDNFEAVKAHIEKGSVFKSTNVPDGHVHQDWTIETMLANEGKRVDKDFYKTRDN</sequence>
<evidence type="ECO:0000313" key="8">
    <source>
        <dbReference type="Proteomes" id="UP000554235"/>
    </source>
</evidence>
<keyword evidence="5" id="KW-0503">Monooxygenase</keyword>
<dbReference type="PRINTS" id="PR00420">
    <property type="entry name" value="RNGMNOXGNASE"/>
</dbReference>
<comment type="similarity">
    <text evidence="1">Belongs to the paxM FAD-dependent monooxygenase family.</text>
</comment>
<dbReference type="GO" id="GO:0071949">
    <property type="term" value="F:FAD binding"/>
    <property type="evidence" value="ECO:0007669"/>
    <property type="project" value="InterPro"/>
</dbReference>
<dbReference type="EMBL" id="JAADYS010000955">
    <property type="protein sequence ID" value="KAF4465941.1"/>
    <property type="molecule type" value="Genomic_DNA"/>
</dbReference>
<name>A0A8H4LBR2_9HYPO</name>
<keyword evidence="4" id="KW-0560">Oxidoreductase</keyword>
<evidence type="ECO:0000313" key="7">
    <source>
        <dbReference type="EMBL" id="KAF4465941.1"/>
    </source>
</evidence>
<dbReference type="PANTHER" id="PTHR13789">
    <property type="entry name" value="MONOOXYGENASE"/>
    <property type="match status" value="1"/>
</dbReference>
<comment type="caution">
    <text evidence="7">The sequence shown here is derived from an EMBL/GenBank/DDBJ whole genome shotgun (WGS) entry which is preliminary data.</text>
</comment>
<keyword evidence="3" id="KW-0274">FAD</keyword>